<comment type="caution">
    <text evidence="5">The sequence shown here is derived from an EMBL/GenBank/DDBJ whole genome shotgun (WGS) entry which is preliminary data.</text>
</comment>
<accession>A0ABY2RB13</accession>
<evidence type="ECO:0000256" key="3">
    <source>
        <dbReference type="ARBA" id="ARBA00023163"/>
    </source>
</evidence>
<dbReference type="SUPFAM" id="SSF46689">
    <property type="entry name" value="Homeodomain-like"/>
    <property type="match status" value="1"/>
</dbReference>
<protein>
    <submittedName>
        <fullName evidence="5">AraC family transcriptional regulator</fullName>
    </submittedName>
</protein>
<organism evidence="5 6">
    <name type="scientific">Chryseobacterium candidae</name>
    <dbReference type="NCBI Taxonomy" id="1978493"/>
    <lineage>
        <taxon>Bacteria</taxon>
        <taxon>Pseudomonadati</taxon>
        <taxon>Bacteroidota</taxon>
        <taxon>Flavobacteriia</taxon>
        <taxon>Flavobacteriales</taxon>
        <taxon>Weeksellaceae</taxon>
        <taxon>Chryseobacterium group</taxon>
        <taxon>Chryseobacterium</taxon>
    </lineage>
</organism>
<sequence length="240" mass="27340">MNNLILALKAHKSNVDVHRHSAYQIVYTSDNPFHTISGDQYCENIFGFIIRPQVSHSCICTNSNLIVMNIEAYSIAGKNISEKLGSKNTEIFFTGESFMNFFGITGIEINIRDLIRSMNADENVQITDNRVNSAIAIINNEYRSTRLTLDQISKTVSLSSSRLAFLFKQQTGSSIMKFLLWTRIRSAIFLILSKKDISLTSIAHECGFYDSSQMNKYMYQMFGISPLKLRKKSDLIQFLE</sequence>
<evidence type="ECO:0000256" key="1">
    <source>
        <dbReference type="ARBA" id="ARBA00023015"/>
    </source>
</evidence>
<dbReference type="InterPro" id="IPR018060">
    <property type="entry name" value="HTH_AraC"/>
</dbReference>
<dbReference type="PROSITE" id="PS01124">
    <property type="entry name" value="HTH_ARAC_FAMILY_2"/>
    <property type="match status" value="1"/>
</dbReference>
<dbReference type="EMBL" id="SDLV01000004">
    <property type="protein sequence ID" value="THV62792.1"/>
    <property type="molecule type" value="Genomic_DNA"/>
</dbReference>
<dbReference type="PANTHER" id="PTHR43280:SF34">
    <property type="entry name" value="ARAC-FAMILY TRANSCRIPTIONAL REGULATOR"/>
    <property type="match status" value="1"/>
</dbReference>
<reference evidence="5 6" key="1">
    <citation type="submission" date="2019-01" db="EMBL/GenBank/DDBJ databases">
        <authorList>
            <person name="B I."/>
            <person name="Ch S."/>
            <person name="Ch V.R."/>
        </authorList>
    </citation>
    <scope>NUCLEOTIDE SEQUENCE [LARGE SCALE GENOMIC DNA]</scope>
    <source>
        <strain evidence="5 6">JC507</strain>
    </source>
</reference>
<evidence type="ECO:0000313" key="6">
    <source>
        <dbReference type="Proteomes" id="UP000306038"/>
    </source>
</evidence>
<keyword evidence="2" id="KW-0238">DNA-binding</keyword>
<dbReference type="Gene3D" id="1.10.10.60">
    <property type="entry name" value="Homeodomain-like"/>
    <property type="match status" value="1"/>
</dbReference>
<dbReference type="SMART" id="SM00342">
    <property type="entry name" value="HTH_ARAC"/>
    <property type="match status" value="1"/>
</dbReference>
<dbReference type="Proteomes" id="UP000306038">
    <property type="component" value="Unassembled WGS sequence"/>
</dbReference>
<keyword evidence="1" id="KW-0805">Transcription regulation</keyword>
<dbReference type="RefSeq" id="WP_136521263.1">
    <property type="nucleotide sequence ID" value="NZ_SDLV01000004.1"/>
</dbReference>
<dbReference type="PANTHER" id="PTHR43280">
    <property type="entry name" value="ARAC-FAMILY TRANSCRIPTIONAL REGULATOR"/>
    <property type="match status" value="1"/>
</dbReference>
<evidence type="ECO:0000259" key="4">
    <source>
        <dbReference type="PROSITE" id="PS01124"/>
    </source>
</evidence>
<feature type="domain" description="HTH araC/xylS-type" evidence="4">
    <location>
        <begin position="132"/>
        <end position="232"/>
    </location>
</feature>
<proteinExistence type="predicted"/>
<keyword evidence="6" id="KW-1185">Reference proteome</keyword>
<name>A0ABY2RB13_9FLAO</name>
<keyword evidence="3" id="KW-0804">Transcription</keyword>
<dbReference type="Pfam" id="PF12833">
    <property type="entry name" value="HTH_18"/>
    <property type="match status" value="1"/>
</dbReference>
<gene>
    <name evidence="5" type="ORF">EK417_02745</name>
</gene>
<dbReference type="InterPro" id="IPR009057">
    <property type="entry name" value="Homeodomain-like_sf"/>
</dbReference>
<evidence type="ECO:0000256" key="2">
    <source>
        <dbReference type="ARBA" id="ARBA00023125"/>
    </source>
</evidence>
<evidence type="ECO:0000313" key="5">
    <source>
        <dbReference type="EMBL" id="THV62792.1"/>
    </source>
</evidence>